<keyword evidence="2" id="KW-1185">Reference proteome</keyword>
<gene>
    <name evidence="1" type="ORF">J2W84_001415</name>
</gene>
<dbReference type="RefSeq" id="WP_309981669.1">
    <property type="nucleotide sequence ID" value="NZ_JAVDTI010000001.1"/>
</dbReference>
<reference evidence="1 2" key="1">
    <citation type="submission" date="2023-07" db="EMBL/GenBank/DDBJ databases">
        <title>Sorghum-associated microbial communities from plants grown in Nebraska, USA.</title>
        <authorList>
            <person name="Schachtman D."/>
        </authorList>
    </citation>
    <scope>NUCLEOTIDE SEQUENCE [LARGE SCALE GENOMIC DNA]</scope>
    <source>
        <strain evidence="1 2">BE57</strain>
    </source>
</reference>
<accession>A0ABU1QTA1</accession>
<evidence type="ECO:0000313" key="2">
    <source>
        <dbReference type="Proteomes" id="UP001264980"/>
    </source>
</evidence>
<comment type="caution">
    <text evidence="1">The sequence shown here is derived from an EMBL/GenBank/DDBJ whole genome shotgun (WGS) entry which is preliminary data.</text>
</comment>
<sequence length="150" mass="17352">MNQKITFAFTLVLALIHFISTGQSITARGQENAVKTTTNFRATDCEERMNRLYELLDAKDQETKRSREQATELIKALVNLKQDTRPQNNVSQNTWTTQSDERTVKLVDHIASERKQNYHVVRQYIRGPRGGCYYVNSNGNKTYVDRSFCN</sequence>
<dbReference type="EMBL" id="JAVDTI010000001">
    <property type="protein sequence ID" value="MDR6804378.1"/>
    <property type="molecule type" value="Genomic_DNA"/>
</dbReference>
<protein>
    <submittedName>
        <fullName evidence="1">Alcohol dehydrogenase class IV</fullName>
    </submittedName>
</protein>
<proteinExistence type="predicted"/>
<organism evidence="1 2">
    <name type="scientific">Dyadobacter fermentans</name>
    <dbReference type="NCBI Taxonomy" id="94254"/>
    <lineage>
        <taxon>Bacteria</taxon>
        <taxon>Pseudomonadati</taxon>
        <taxon>Bacteroidota</taxon>
        <taxon>Cytophagia</taxon>
        <taxon>Cytophagales</taxon>
        <taxon>Spirosomataceae</taxon>
        <taxon>Dyadobacter</taxon>
    </lineage>
</organism>
<dbReference type="Proteomes" id="UP001264980">
    <property type="component" value="Unassembled WGS sequence"/>
</dbReference>
<evidence type="ECO:0000313" key="1">
    <source>
        <dbReference type="EMBL" id="MDR6804378.1"/>
    </source>
</evidence>
<name>A0ABU1QTA1_9BACT</name>